<dbReference type="AlphaFoldDB" id="A0A0Q3PK51"/>
<evidence type="ECO:0000313" key="3">
    <source>
        <dbReference type="Proteomes" id="UP000008810"/>
    </source>
</evidence>
<protein>
    <submittedName>
        <fullName evidence="1 2">Uncharacterized protein</fullName>
    </submittedName>
</protein>
<dbReference type="Gramene" id="KQJ89769">
    <property type="protein sequence ID" value="KQJ89769"/>
    <property type="gene ID" value="BRADI_4g27622v3"/>
</dbReference>
<reference evidence="1 2" key="1">
    <citation type="journal article" date="2010" name="Nature">
        <title>Genome sequencing and analysis of the model grass Brachypodium distachyon.</title>
        <authorList>
            <consortium name="International Brachypodium Initiative"/>
        </authorList>
    </citation>
    <scope>NUCLEOTIDE SEQUENCE [LARGE SCALE GENOMIC DNA]</scope>
    <source>
        <strain evidence="1 2">Bd21</strain>
    </source>
</reference>
<dbReference type="EnsemblPlants" id="KQJ89769">
    <property type="protein sequence ID" value="KQJ89769"/>
    <property type="gene ID" value="BRADI_4g27622v3"/>
</dbReference>
<keyword evidence="3" id="KW-1185">Reference proteome</keyword>
<proteinExistence type="predicted"/>
<gene>
    <name evidence="1" type="ORF">BRADI_4g27622v3</name>
</gene>
<evidence type="ECO:0000313" key="1">
    <source>
        <dbReference type="EMBL" id="KQJ89769.1"/>
    </source>
</evidence>
<organism evidence="1">
    <name type="scientific">Brachypodium distachyon</name>
    <name type="common">Purple false brome</name>
    <name type="synonym">Trachynia distachya</name>
    <dbReference type="NCBI Taxonomy" id="15368"/>
    <lineage>
        <taxon>Eukaryota</taxon>
        <taxon>Viridiplantae</taxon>
        <taxon>Streptophyta</taxon>
        <taxon>Embryophyta</taxon>
        <taxon>Tracheophyta</taxon>
        <taxon>Spermatophyta</taxon>
        <taxon>Magnoliopsida</taxon>
        <taxon>Liliopsida</taxon>
        <taxon>Poales</taxon>
        <taxon>Poaceae</taxon>
        <taxon>BOP clade</taxon>
        <taxon>Pooideae</taxon>
        <taxon>Stipodae</taxon>
        <taxon>Brachypodieae</taxon>
        <taxon>Brachypodium</taxon>
    </lineage>
</organism>
<evidence type="ECO:0000313" key="2">
    <source>
        <dbReference type="EnsemblPlants" id="KQJ89769"/>
    </source>
</evidence>
<dbReference type="EMBL" id="CM000883">
    <property type="protein sequence ID" value="KQJ89769.1"/>
    <property type="molecule type" value="Genomic_DNA"/>
</dbReference>
<dbReference type="Proteomes" id="UP000008810">
    <property type="component" value="Chromosome 4"/>
</dbReference>
<reference evidence="1" key="2">
    <citation type="submission" date="2017-06" db="EMBL/GenBank/DDBJ databases">
        <title>WGS assembly of Brachypodium distachyon.</title>
        <authorList>
            <consortium name="The International Brachypodium Initiative"/>
            <person name="Lucas S."/>
            <person name="Harmon-Smith M."/>
            <person name="Lail K."/>
            <person name="Tice H."/>
            <person name="Grimwood J."/>
            <person name="Bruce D."/>
            <person name="Barry K."/>
            <person name="Shu S."/>
            <person name="Lindquist E."/>
            <person name="Wang M."/>
            <person name="Pitluck S."/>
            <person name="Vogel J.P."/>
            <person name="Garvin D.F."/>
            <person name="Mockler T.C."/>
            <person name="Schmutz J."/>
            <person name="Rokhsar D."/>
            <person name="Bevan M.W."/>
        </authorList>
    </citation>
    <scope>NUCLEOTIDE SEQUENCE</scope>
    <source>
        <strain evidence="1">Bd21</strain>
    </source>
</reference>
<reference evidence="2" key="3">
    <citation type="submission" date="2018-08" db="UniProtKB">
        <authorList>
            <consortium name="EnsemblPlants"/>
        </authorList>
    </citation>
    <scope>IDENTIFICATION</scope>
    <source>
        <strain evidence="2">cv. Bd21</strain>
    </source>
</reference>
<dbReference type="InParanoid" id="A0A0Q3PK51"/>
<accession>A0A0Q3PK51</accession>
<name>A0A0Q3PK51_BRADI</name>
<sequence length="77" mass="8667">MTTDSLKWLNPVFDDNGDLVFCKWLAQQLVMWVTLSASKFSAFTALSSQFTINVIHSLRAFSFYPGSGQTFEDVHGD</sequence>